<evidence type="ECO:0000256" key="3">
    <source>
        <dbReference type="ARBA" id="ARBA00022692"/>
    </source>
</evidence>
<evidence type="ECO:0000256" key="5">
    <source>
        <dbReference type="ARBA" id="ARBA00023136"/>
    </source>
</evidence>
<dbReference type="GeneID" id="66978860"/>
<dbReference type="PANTHER" id="PTHR43791:SF19">
    <property type="entry name" value="TRANSPORTER, PUTATIVE (AFU_ORTHOLOGUE AFUA_1G01812)-RELATED"/>
    <property type="match status" value="1"/>
</dbReference>
<dbReference type="SUPFAM" id="SSF103473">
    <property type="entry name" value="MFS general substrate transporter"/>
    <property type="match status" value="1"/>
</dbReference>
<dbReference type="PANTHER" id="PTHR43791">
    <property type="entry name" value="PERMEASE-RELATED"/>
    <property type="match status" value="1"/>
</dbReference>
<name>A0A7R7ZKP0_ASPCH</name>
<proteinExistence type="predicted"/>
<dbReference type="KEGG" id="ache:ACHE_11903S"/>
<keyword evidence="9" id="KW-1185">Reference proteome</keyword>
<accession>A0A7R7ZKP0</accession>
<dbReference type="GO" id="GO:0016020">
    <property type="term" value="C:membrane"/>
    <property type="evidence" value="ECO:0007669"/>
    <property type="project" value="UniProtKB-SubCell"/>
</dbReference>
<feature type="domain" description="Major facilitator superfamily (MFS) profile" evidence="7">
    <location>
        <begin position="1"/>
        <end position="179"/>
    </location>
</feature>
<reference evidence="8" key="1">
    <citation type="submission" date="2021-01" db="EMBL/GenBank/DDBJ databases">
        <authorList>
            <consortium name="Aspergillus chevalieri M1 genome sequencing consortium"/>
            <person name="Kazuki M."/>
            <person name="Futagami T."/>
        </authorList>
    </citation>
    <scope>NUCLEOTIDE SEQUENCE</scope>
    <source>
        <strain evidence="8">M1</strain>
    </source>
</reference>
<dbReference type="Pfam" id="PF07690">
    <property type="entry name" value="MFS_1"/>
    <property type="match status" value="1"/>
</dbReference>
<feature type="transmembrane region" description="Helical" evidence="6">
    <location>
        <begin position="140"/>
        <end position="164"/>
    </location>
</feature>
<evidence type="ECO:0000313" key="8">
    <source>
        <dbReference type="EMBL" id="BCR84501.1"/>
    </source>
</evidence>
<evidence type="ECO:0000256" key="2">
    <source>
        <dbReference type="ARBA" id="ARBA00022448"/>
    </source>
</evidence>
<dbReference type="Proteomes" id="UP000637239">
    <property type="component" value="Chromosome 1"/>
</dbReference>
<keyword evidence="3 6" id="KW-0812">Transmembrane</keyword>
<gene>
    <name evidence="8" type="ORF">ACHE_11903S</name>
</gene>
<protein>
    <recommendedName>
        <fullName evidence="7">Major facilitator superfamily (MFS) profile domain-containing protein</fullName>
    </recommendedName>
</protein>
<dbReference type="InterPro" id="IPR011701">
    <property type="entry name" value="MFS"/>
</dbReference>
<keyword evidence="5 6" id="KW-0472">Membrane</keyword>
<dbReference type="AlphaFoldDB" id="A0A7R7ZKP0"/>
<feature type="transmembrane region" description="Helical" evidence="6">
    <location>
        <begin position="37"/>
        <end position="58"/>
    </location>
</feature>
<dbReference type="PROSITE" id="PS50850">
    <property type="entry name" value="MFS"/>
    <property type="match status" value="1"/>
</dbReference>
<feature type="transmembrane region" description="Helical" evidence="6">
    <location>
        <begin position="6"/>
        <end position="25"/>
    </location>
</feature>
<keyword evidence="4 6" id="KW-1133">Transmembrane helix</keyword>
<feature type="transmembrane region" description="Helical" evidence="6">
    <location>
        <begin position="70"/>
        <end position="90"/>
    </location>
</feature>
<evidence type="ECO:0000256" key="4">
    <source>
        <dbReference type="ARBA" id="ARBA00022989"/>
    </source>
</evidence>
<reference evidence="8" key="2">
    <citation type="submission" date="2021-02" db="EMBL/GenBank/DDBJ databases">
        <title>Aspergillus chevalieri M1 genome sequence.</title>
        <authorList>
            <person name="Kadooka C."/>
            <person name="Mori K."/>
            <person name="Futagami T."/>
        </authorList>
    </citation>
    <scope>NUCLEOTIDE SEQUENCE</scope>
    <source>
        <strain evidence="8">M1</strain>
    </source>
</reference>
<evidence type="ECO:0000259" key="7">
    <source>
        <dbReference type="PROSITE" id="PS50850"/>
    </source>
</evidence>
<evidence type="ECO:0000256" key="6">
    <source>
        <dbReference type="SAM" id="Phobius"/>
    </source>
</evidence>
<dbReference type="GO" id="GO:0022857">
    <property type="term" value="F:transmembrane transporter activity"/>
    <property type="evidence" value="ECO:0007669"/>
    <property type="project" value="InterPro"/>
</dbReference>
<evidence type="ECO:0000313" key="9">
    <source>
        <dbReference type="Proteomes" id="UP000637239"/>
    </source>
</evidence>
<keyword evidence="2" id="KW-0813">Transport</keyword>
<comment type="subcellular location">
    <subcellularLocation>
        <location evidence="1">Membrane</location>
        <topology evidence="1">Multi-pass membrane protein</topology>
    </subcellularLocation>
</comment>
<dbReference type="InterPro" id="IPR036259">
    <property type="entry name" value="MFS_trans_sf"/>
</dbReference>
<dbReference type="Gene3D" id="1.20.1250.20">
    <property type="entry name" value="MFS general substrate transporter like domains"/>
    <property type="match status" value="1"/>
</dbReference>
<evidence type="ECO:0000256" key="1">
    <source>
        <dbReference type="ARBA" id="ARBA00004141"/>
    </source>
</evidence>
<dbReference type="RefSeq" id="XP_043133023.1">
    <property type="nucleotide sequence ID" value="XM_043276524.1"/>
</dbReference>
<sequence length="179" mass="19948">MAVRFFLGLAEAGLFPGIGYFLSCWYRRDEFGVRMAIFFSGAALAGSFGGLLAAAIALMDGVGGKHGWCWIFILEGLATVLIGVACFWMVQDFPDNATFLSPDDKKRVVRRLAQDKQASAEKEDFNMVYFWSSMKDWKTWLYAVIYMGADMPLYGFSLFVPTIIEELVCSLFLLSHAAG</sequence>
<dbReference type="InterPro" id="IPR020846">
    <property type="entry name" value="MFS_dom"/>
</dbReference>
<dbReference type="EMBL" id="AP024416">
    <property type="protein sequence ID" value="BCR84501.1"/>
    <property type="molecule type" value="Genomic_DNA"/>
</dbReference>
<organism evidence="8 9">
    <name type="scientific">Aspergillus chevalieri</name>
    <name type="common">Eurotium chevalieri</name>
    <dbReference type="NCBI Taxonomy" id="182096"/>
    <lineage>
        <taxon>Eukaryota</taxon>
        <taxon>Fungi</taxon>
        <taxon>Dikarya</taxon>
        <taxon>Ascomycota</taxon>
        <taxon>Pezizomycotina</taxon>
        <taxon>Eurotiomycetes</taxon>
        <taxon>Eurotiomycetidae</taxon>
        <taxon>Eurotiales</taxon>
        <taxon>Aspergillaceae</taxon>
        <taxon>Aspergillus</taxon>
        <taxon>Aspergillus subgen. Aspergillus</taxon>
    </lineage>
</organism>